<keyword evidence="5" id="KW-0560">Oxidoreductase</keyword>
<dbReference type="InterPro" id="IPR036188">
    <property type="entry name" value="FAD/NAD-bd_sf"/>
</dbReference>
<dbReference type="InterPro" id="IPR050641">
    <property type="entry name" value="RIFMO-like"/>
</dbReference>
<evidence type="ECO:0000256" key="3">
    <source>
        <dbReference type="ARBA" id="ARBA00022827"/>
    </source>
</evidence>
<gene>
    <name evidence="5" type="ORF">G5B40_18535</name>
</gene>
<dbReference type="AlphaFoldDB" id="A0A7M3T5I1"/>
<sequence>MEKGVLIAGAGPVGLVAAVSLLEEGVPVTVLEASSDLAVDLRASTFHPPTLDFLSRLGLADGLIERGRKCPYWQFRDRKEGEIATFDLGLLASETDHPYRLQCEQWKLTEAARARLEADPNAALITDIVVENATQNADRVEVTARRTDGAAETFRARYLIGADGARSAVRRATGVAFEGMTIPEIFLSLSTPFRYDLAIDGLADISYISDPEEWLVLLRTPTLWRVLFPTDPGLSDAAILDPDFIERRMQAVLPGAPYEIAHKTAYRVHERVAEKYIHGRIFLAGDAAHLNNPLGGMGMNGGIHDAVNLSARLAEVWRGAPIETLGRYERQRRKVAIETVQAQALRNRAMLNEADPAKRRAFHDDLRATVDDPKRHFAYVMRSSMIQSLRDLEAVA</sequence>
<evidence type="ECO:0000313" key="6">
    <source>
        <dbReference type="Proteomes" id="UP000503336"/>
    </source>
</evidence>
<dbReference type="PRINTS" id="PR00420">
    <property type="entry name" value="RNGMNOXGNASE"/>
</dbReference>
<reference evidence="5 6" key="1">
    <citation type="submission" date="2020-02" db="EMBL/GenBank/DDBJ databases">
        <title>complete genome sequence of Rhodobacteraceae bacterium.</title>
        <authorList>
            <person name="Park J."/>
            <person name="Kim Y.-S."/>
            <person name="Kim K.-H."/>
        </authorList>
    </citation>
    <scope>NUCLEOTIDE SEQUENCE [LARGE SCALE GENOMIC DNA]</scope>
    <source>
        <strain evidence="5 6">RR4-56</strain>
    </source>
</reference>
<comment type="cofactor">
    <cofactor evidence="1">
        <name>FAD</name>
        <dbReference type="ChEBI" id="CHEBI:57692"/>
    </cofactor>
</comment>
<dbReference type="InterPro" id="IPR002938">
    <property type="entry name" value="FAD-bd"/>
</dbReference>
<dbReference type="Proteomes" id="UP000503336">
    <property type="component" value="Chromosome"/>
</dbReference>
<organism evidence="5 6">
    <name type="scientific">Pikeienuella piscinae</name>
    <dbReference type="NCBI Taxonomy" id="2748098"/>
    <lineage>
        <taxon>Bacteria</taxon>
        <taxon>Pseudomonadati</taxon>
        <taxon>Pseudomonadota</taxon>
        <taxon>Alphaproteobacteria</taxon>
        <taxon>Rhodobacterales</taxon>
        <taxon>Paracoccaceae</taxon>
        <taxon>Pikeienuella</taxon>
    </lineage>
</organism>
<evidence type="ECO:0000313" key="5">
    <source>
        <dbReference type="EMBL" id="QIE57262.1"/>
    </source>
</evidence>
<dbReference type="GO" id="GO:0016709">
    <property type="term" value="F:oxidoreductase activity, acting on paired donors, with incorporation or reduction of molecular oxygen, NAD(P)H as one donor, and incorporation of one atom of oxygen"/>
    <property type="evidence" value="ECO:0007669"/>
    <property type="project" value="UniProtKB-ARBA"/>
</dbReference>
<keyword evidence="6" id="KW-1185">Reference proteome</keyword>
<dbReference type="Gene3D" id="3.50.50.60">
    <property type="entry name" value="FAD/NAD(P)-binding domain"/>
    <property type="match status" value="1"/>
</dbReference>
<dbReference type="EMBL" id="CP049056">
    <property type="protein sequence ID" value="QIE57262.1"/>
    <property type="molecule type" value="Genomic_DNA"/>
</dbReference>
<dbReference type="Pfam" id="PF01494">
    <property type="entry name" value="FAD_binding_3"/>
    <property type="match status" value="1"/>
</dbReference>
<dbReference type="KEGG" id="hdh:G5B40_18535"/>
<feature type="domain" description="FAD-binding" evidence="4">
    <location>
        <begin position="5"/>
        <end position="341"/>
    </location>
</feature>
<dbReference type="PANTHER" id="PTHR43004">
    <property type="entry name" value="TRK SYSTEM POTASSIUM UPTAKE PROTEIN"/>
    <property type="match status" value="1"/>
</dbReference>
<dbReference type="SUPFAM" id="SSF51905">
    <property type="entry name" value="FAD/NAD(P)-binding domain"/>
    <property type="match status" value="1"/>
</dbReference>
<protein>
    <submittedName>
        <fullName evidence="5">FAD-dependent monooxygenase</fullName>
    </submittedName>
</protein>
<evidence type="ECO:0000259" key="4">
    <source>
        <dbReference type="Pfam" id="PF01494"/>
    </source>
</evidence>
<dbReference type="Gene3D" id="3.30.70.2450">
    <property type="match status" value="1"/>
</dbReference>
<dbReference type="GO" id="GO:0071949">
    <property type="term" value="F:FAD binding"/>
    <property type="evidence" value="ECO:0007669"/>
    <property type="project" value="InterPro"/>
</dbReference>
<evidence type="ECO:0000256" key="2">
    <source>
        <dbReference type="ARBA" id="ARBA00022630"/>
    </source>
</evidence>
<keyword evidence="5" id="KW-0503">Monooxygenase</keyword>
<proteinExistence type="predicted"/>
<evidence type="ECO:0000256" key="1">
    <source>
        <dbReference type="ARBA" id="ARBA00001974"/>
    </source>
</evidence>
<keyword evidence="3" id="KW-0274">FAD</keyword>
<dbReference type="PANTHER" id="PTHR43004:SF19">
    <property type="entry name" value="BINDING MONOOXYGENASE, PUTATIVE (JCVI)-RELATED"/>
    <property type="match status" value="1"/>
</dbReference>
<name>A0A7M3T5I1_9RHOB</name>
<keyword evidence="2" id="KW-0285">Flavoprotein</keyword>
<accession>A0A7M3T5I1</accession>